<evidence type="ECO:0000259" key="11">
    <source>
        <dbReference type="PROSITE" id="PS51846"/>
    </source>
</evidence>
<sequence length="352" mass="37382">MINITGMLIGIALLFGNAFFVGAEFALVSTRRTQIEPRAEAGSRVARITLRALDNVSLMMAGAQLGITMCSLGLGAVAEPAVAYALEIPLEAIGVPSAFLHPIAVVIALTIVLSLHMTIGEMVPKNLAIAGPERTAMILGPILYVLVQIMKPLLLLINFLANTVLRILRVTPREKVATAFTADEVAGFVSESMAEGLIDHEEHQLLTGALTMSRETIETITVPRSELAVLSMNATISQAQQECVRTGYSRFPLADAHGDLAGYVHVKDLLSSELNADDPLPARVMRPLPRFTANTLLDDALEGMQAGGVHVALVSGTSGDIIGVAMLEDVVERLIGEIGEIGEVTDRPTSSS</sequence>
<dbReference type="InterPro" id="IPR044751">
    <property type="entry name" value="Ion_transp-like_CBS"/>
</dbReference>
<dbReference type="Gene3D" id="3.10.580.10">
    <property type="entry name" value="CBS-domain"/>
    <property type="match status" value="1"/>
</dbReference>
<evidence type="ECO:0000256" key="1">
    <source>
        <dbReference type="ARBA" id="ARBA00004651"/>
    </source>
</evidence>
<comment type="subcellular location">
    <subcellularLocation>
        <location evidence="1">Cell membrane</location>
        <topology evidence="1">Multi-pass membrane protein</topology>
    </subcellularLocation>
</comment>
<dbReference type="SUPFAM" id="SSF54631">
    <property type="entry name" value="CBS-domain pair"/>
    <property type="match status" value="1"/>
</dbReference>
<feature type="transmembrane region" description="Helical" evidence="9">
    <location>
        <begin position="56"/>
        <end position="78"/>
    </location>
</feature>
<keyword evidence="4" id="KW-0677">Repeat</keyword>
<feature type="transmembrane region" description="Helical" evidence="9">
    <location>
        <begin position="6"/>
        <end position="28"/>
    </location>
</feature>
<gene>
    <name evidence="12" type="ORF">GCM10011410_07280</name>
</gene>
<evidence type="ECO:0000256" key="7">
    <source>
        <dbReference type="PROSITE-ProRule" id="PRU00703"/>
    </source>
</evidence>
<dbReference type="PROSITE" id="PS51846">
    <property type="entry name" value="CNNM"/>
    <property type="match status" value="1"/>
</dbReference>
<evidence type="ECO:0000256" key="5">
    <source>
        <dbReference type="ARBA" id="ARBA00022989"/>
    </source>
</evidence>
<feature type="domain" description="CNNM transmembrane" evidence="11">
    <location>
        <begin position="1"/>
        <end position="202"/>
    </location>
</feature>
<keyword evidence="2" id="KW-1003">Cell membrane</keyword>
<name>A0A916U4K8_9ACTN</name>
<dbReference type="EMBL" id="BMJH01000001">
    <property type="protein sequence ID" value="GGC57317.1"/>
    <property type="molecule type" value="Genomic_DNA"/>
</dbReference>
<dbReference type="CDD" id="cd04590">
    <property type="entry name" value="CBS_pair_CorC_HlyC_assoc"/>
    <property type="match status" value="1"/>
</dbReference>
<evidence type="ECO:0000256" key="9">
    <source>
        <dbReference type="SAM" id="Phobius"/>
    </source>
</evidence>
<dbReference type="RefSeq" id="WP_188670735.1">
    <property type="nucleotide sequence ID" value="NZ_BMJH01000001.1"/>
</dbReference>
<proteinExistence type="predicted"/>
<evidence type="ECO:0000259" key="10">
    <source>
        <dbReference type="PROSITE" id="PS51371"/>
    </source>
</evidence>
<dbReference type="GO" id="GO:0005886">
    <property type="term" value="C:plasma membrane"/>
    <property type="evidence" value="ECO:0007669"/>
    <property type="project" value="UniProtKB-SubCell"/>
</dbReference>
<dbReference type="AlphaFoldDB" id="A0A916U4K8"/>
<dbReference type="InterPro" id="IPR000644">
    <property type="entry name" value="CBS_dom"/>
</dbReference>
<dbReference type="SMART" id="SM00116">
    <property type="entry name" value="CBS"/>
    <property type="match status" value="2"/>
</dbReference>
<evidence type="ECO:0000313" key="13">
    <source>
        <dbReference type="Proteomes" id="UP000641514"/>
    </source>
</evidence>
<evidence type="ECO:0000256" key="3">
    <source>
        <dbReference type="ARBA" id="ARBA00022692"/>
    </source>
</evidence>
<comment type="caution">
    <text evidence="12">The sequence shown here is derived from an EMBL/GenBank/DDBJ whole genome shotgun (WGS) entry which is preliminary data.</text>
</comment>
<dbReference type="Proteomes" id="UP000641514">
    <property type="component" value="Unassembled WGS sequence"/>
</dbReference>
<dbReference type="PANTHER" id="PTHR43099:SF5">
    <property type="entry name" value="HLYC_CORC FAMILY TRANSPORTER"/>
    <property type="match status" value="1"/>
</dbReference>
<feature type="transmembrane region" description="Helical" evidence="9">
    <location>
        <begin position="138"/>
        <end position="161"/>
    </location>
</feature>
<keyword evidence="7" id="KW-0129">CBS domain</keyword>
<dbReference type="PANTHER" id="PTHR43099">
    <property type="entry name" value="UPF0053 PROTEIN YRKA"/>
    <property type="match status" value="1"/>
</dbReference>
<evidence type="ECO:0000256" key="8">
    <source>
        <dbReference type="PROSITE-ProRule" id="PRU01193"/>
    </source>
</evidence>
<evidence type="ECO:0000256" key="2">
    <source>
        <dbReference type="ARBA" id="ARBA00022475"/>
    </source>
</evidence>
<reference evidence="12" key="1">
    <citation type="journal article" date="2014" name="Int. J. Syst. Evol. Microbiol.">
        <title>Complete genome sequence of Corynebacterium casei LMG S-19264T (=DSM 44701T), isolated from a smear-ripened cheese.</title>
        <authorList>
            <consortium name="US DOE Joint Genome Institute (JGI-PGF)"/>
            <person name="Walter F."/>
            <person name="Albersmeier A."/>
            <person name="Kalinowski J."/>
            <person name="Ruckert C."/>
        </authorList>
    </citation>
    <scope>NUCLEOTIDE SEQUENCE</scope>
    <source>
        <strain evidence="12">CGMCC 1.15478</strain>
    </source>
</reference>
<dbReference type="PROSITE" id="PS51371">
    <property type="entry name" value="CBS"/>
    <property type="match status" value="2"/>
</dbReference>
<evidence type="ECO:0000256" key="4">
    <source>
        <dbReference type="ARBA" id="ARBA00022737"/>
    </source>
</evidence>
<dbReference type="InterPro" id="IPR002550">
    <property type="entry name" value="CNNM"/>
</dbReference>
<evidence type="ECO:0000256" key="6">
    <source>
        <dbReference type="ARBA" id="ARBA00023136"/>
    </source>
</evidence>
<keyword evidence="6 8" id="KW-0472">Membrane</keyword>
<keyword evidence="13" id="KW-1185">Reference proteome</keyword>
<feature type="transmembrane region" description="Helical" evidence="9">
    <location>
        <begin position="98"/>
        <end position="117"/>
    </location>
</feature>
<dbReference type="InterPro" id="IPR051676">
    <property type="entry name" value="UPF0053_domain"/>
</dbReference>
<keyword evidence="5 8" id="KW-1133">Transmembrane helix</keyword>
<reference evidence="12" key="2">
    <citation type="submission" date="2020-09" db="EMBL/GenBank/DDBJ databases">
        <authorList>
            <person name="Sun Q."/>
            <person name="Zhou Y."/>
        </authorList>
    </citation>
    <scope>NUCLEOTIDE SEQUENCE</scope>
    <source>
        <strain evidence="12">CGMCC 1.15478</strain>
    </source>
</reference>
<protein>
    <submittedName>
        <fullName evidence="12">Membrane protein</fullName>
    </submittedName>
</protein>
<keyword evidence="3 8" id="KW-0812">Transmembrane</keyword>
<accession>A0A916U4K8</accession>
<organism evidence="12 13">
    <name type="scientific">Hoyosella rhizosphaerae</name>
    <dbReference type="NCBI Taxonomy" id="1755582"/>
    <lineage>
        <taxon>Bacteria</taxon>
        <taxon>Bacillati</taxon>
        <taxon>Actinomycetota</taxon>
        <taxon>Actinomycetes</taxon>
        <taxon>Mycobacteriales</taxon>
        <taxon>Hoyosellaceae</taxon>
        <taxon>Hoyosella</taxon>
    </lineage>
</organism>
<feature type="domain" description="CBS" evidence="10">
    <location>
        <begin position="284"/>
        <end position="341"/>
    </location>
</feature>
<dbReference type="Pfam" id="PF00571">
    <property type="entry name" value="CBS"/>
    <property type="match status" value="1"/>
</dbReference>
<feature type="domain" description="CBS" evidence="10">
    <location>
        <begin position="212"/>
        <end position="280"/>
    </location>
</feature>
<evidence type="ECO:0000313" key="12">
    <source>
        <dbReference type="EMBL" id="GGC57317.1"/>
    </source>
</evidence>
<dbReference type="Pfam" id="PF01595">
    <property type="entry name" value="CNNM"/>
    <property type="match status" value="1"/>
</dbReference>
<dbReference type="InterPro" id="IPR046342">
    <property type="entry name" value="CBS_dom_sf"/>
</dbReference>